<organism evidence="1 2">
    <name type="scientific">Trifolium medium</name>
    <dbReference type="NCBI Taxonomy" id="97028"/>
    <lineage>
        <taxon>Eukaryota</taxon>
        <taxon>Viridiplantae</taxon>
        <taxon>Streptophyta</taxon>
        <taxon>Embryophyta</taxon>
        <taxon>Tracheophyta</taxon>
        <taxon>Spermatophyta</taxon>
        <taxon>Magnoliopsida</taxon>
        <taxon>eudicotyledons</taxon>
        <taxon>Gunneridae</taxon>
        <taxon>Pentapetalae</taxon>
        <taxon>rosids</taxon>
        <taxon>fabids</taxon>
        <taxon>Fabales</taxon>
        <taxon>Fabaceae</taxon>
        <taxon>Papilionoideae</taxon>
        <taxon>50 kb inversion clade</taxon>
        <taxon>NPAAA clade</taxon>
        <taxon>Hologalegina</taxon>
        <taxon>IRL clade</taxon>
        <taxon>Trifolieae</taxon>
        <taxon>Trifolium</taxon>
    </lineage>
</organism>
<reference evidence="1 2" key="1">
    <citation type="journal article" date="2018" name="Front. Plant Sci.">
        <title>Red Clover (Trifolium pratense) and Zigzag Clover (T. medium) - A Picture of Genomic Similarities and Differences.</title>
        <authorList>
            <person name="Dluhosova J."/>
            <person name="Istvanek J."/>
            <person name="Nedelnik J."/>
            <person name="Repkova J."/>
        </authorList>
    </citation>
    <scope>NUCLEOTIDE SEQUENCE [LARGE SCALE GENOMIC DNA]</scope>
    <source>
        <strain evidence="2">cv. 10/8</strain>
        <tissue evidence="1">Leaf</tissue>
    </source>
</reference>
<feature type="non-terminal residue" evidence="1">
    <location>
        <position position="1"/>
    </location>
</feature>
<sequence length="30" mass="2987">SPPVEAKGLKGVDPRACASSFSTDGANVLI</sequence>
<evidence type="ECO:0000313" key="1">
    <source>
        <dbReference type="EMBL" id="MCI33899.1"/>
    </source>
</evidence>
<comment type="caution">
    <text evidence="1">The sequence shown here is derived from an EMBL/GenBank/DDBJ whole genome shotgun (WGS) entry which is preliminary data.</text>
</comment>
<protein>
    <submittedName>
        <fullName evidence="1">Uncharacterized protein</fullName>
    </submittedName>
</protein>
<evidence type="ECO:0000313" key="2">
    <source>
        <dbReference type="Proteomes" id="UP000265520"/>
    </source>
</evidence>
<dbReference type="Proteomes" id="UP000265520">
    <property type="component" value="Unassembled WGS sequence"/>
</dbReference>
<dbReference type="EMBL" id="LXQA010208484">
    <property type="protein sequence ID" value="MCI33899.1"/>
    <property type="molecule type" value="Genomic_DNA"/>
</dbReference>
<keyword evidence="2" id="KW-1185">Reference proteome</keyword>
<accession>A0A392RCB5</accession>
<proteinExistence type="predicted"/>
<dbReference type="AlphaFoldDB" id="A0A392RCB5"/>
<name>A0A392RCB5_9FABA</name>